<evidence type="ECO:0000313" key="1">
    <source>
        <dbReference type="EMBL" id="EDY20043.1"/>
    </source>
</evidence>
<keyword evidence="2" id="KW-1185">Reference proteome</keyword>
<gene>
    <name evidence="1" type="ORF">CfE428DRAFT_2632</name>
</gene>
<dbReference type="STRING" id="497964.CfE428DRAFT_2632"/>
<comment type="caution">
    <text evidence="1">The sequence shown here is derived from an EMBL/GenBank/DDBJ whole genome shotgun (WGS) entry which is preliminary data.</text>
</comment>
<dbReference type="AlphaFoldDB" id="B4D131"/>
<dbReference type="Proteomes" id="UP000005824">
    <property type="component" value="Unassembled WGS sequence"/>
</dbReference>
<accession>B4D131</accession>
<sequence>MLRRCSAFPEADVLQSLEAGDLKGKKIGSTWRITKAALDQFLAS</sequence>
<protein>
    <recommendedName>
        <fullName evidence="3">Helix-turn-helix domain-containing protein</fullName>
    </recommendedName>
</protein>
<dbReference type="InParanoid" id="B4D131"/>
<dbReference type="EMBL" id="ABVL01000006">
    <property type="protein sequence ID" value="EDY20043.1"/>
    <property type="molecule type" value="Genomic_DNA"/>
</dbReference>
<organism evidence="1 2">
    <name type="scientific">Chthoniobacter flavus Ellin428</name>
    <dbReference type="NCBI Taxonomy" id="497964"/>
    <lineage>
        <taxon>Bacteria</taxon>
        <taxon>Pseudomonadati</taxon>
        <taxon>Verrucomicrobiota</taxon>
        <taxon>Spartobacteria</taxon>
        <taxon>Chthoniobacterales</taxon>
        <taxon>Chthoniobacteraceae</taxon>
        <taxon>Chthoniobacter</taxon>
    </lineage>
</organism>
<name>B4D131_9BACT</name>
<proteinExistence type="predicted"/>
<evidence type="ECO:0000313" key="2">
    <source>
        <dbReference type="Proteomes" id="UP000005824"/>
    </source>
</evidence>
<evidence type="ECO:0008006" key="3">
    <source>
        <dbReference type="Google" id="ProtNLM"/>
    </source>
</evidence>
<reference evidence="1 2" key="1">
    <citation type="journal article" date="2011" name="J. Bacteriol.">
        <title>Genome sequence of Chthoniobacter flavus Ellin428, an aerobic heterotrophic soil bacterium.</title>
        <authorList>
            <person name="Kant R."/>
            <person name="van Passel M.W."/>
            <person name="Palva A."/>
            <person name="Lucas S."/>
            <person name="Lapidus A."/>
            <person name="Glavina Del Rio T."/>
            <person name="Dalin E."/>
            <person name="Tice H."/>
            <person name="Bruce D."/>
            <person name="Goodwin L."/>
            <person name="Pitluck S."/>
            <person name="Larimer F.W."/>
            <person name="Land M.L."/>
            <person name="Hauser L."/>
            <person name="Sangwan P."/>
            <person name="de Vos W.M."/>
            <person name="Janssen P.H."/>
            <person name="Smidt H."/>
        </authorList>
    </citation>
    <scope>NUCLEOTIDE SEQUENCE [LARGE SCALE GENOMIC DNA]</scope>
    <source>
        <strain evidence="1 2">Ellin428</strain>
    </source>
</reference>